<evidence type="ECO:0000313" key="2">
    <source>
        <dbReference type="EMBL" id="MEB6411001.1"/>
    </source>
</evidence>
<dbReference type="RefSeq" id="WP_133293840.1">
    <property type="nucleotide sequence ID" value="NZ_JAGSJL010000055.1"/>
</dbReference>
<dbReference type="Proteomes" id="UP001306510">
    <property type="component" value="Unassembled WGS sequence"/>
</dbReference>
<comment type="caution">
    <text evidence="2">The sequence shown here is derived from an EMBL/GenBank/DDBJ whole genome shotgun (WGS) entry which is preliminary data.</text>
</comment>
<dbReference type="InterPro" id="IPR041687">
    <property type="entry name" value="HTH_46"/>
</dbReference>
<accession>A0ABU6E460</accession>
<keyword evidence="3" id="KW-1185">Reference proteome</keyword>
<name>A0ABU6E460_9ENTR</name>
<reference evidence="2 3" key="1">
    <citation type="submission" date="2022-04" db="EMBL/GenBank/DDBJ databases">
        <title>Whole genome surviellance of AMR bacteria from Assam, India: One Health Study.</title>
        <authorList>
            <person name="Mendem S.K."/>
            <person name="Rakshit O."/>
            <person name="Murugesan D."/>
            <person name="Shome R."/>
            <person name="Raisen C."/>
            <person name="Holmes M.A."/>
            <person name="Saikia K."/>
            <person name="Shome B.R."/>
        </authorList>
    </citation>
    <scope>NUCLEOTIDE SEQUENCE [LARGE SCALE GENOMIC DNA]</scope>
    <source>
        <strain evidence="2 3">MGG-11lp</strain>
    </source>
</reference>
<sequence length="202" mass="23301">MKPLSYIEKVIMAVSTPSHIRIAHARQIISLGHNPEPMTLILHEGTMAIYRNNDNLLIRYIRGAMIFGLNALIDVNEDVYLKAGENVRYEIIPTMNFFAIVERDNLWKEIAYIMMFSSKRLYSSYLTSVGLSTYELIKINLQDLMNEDEFVRLNISACDYIQEKTNLSRSRVMAILRELKVGGYIELSKGILGKINKLPYKF</sequence>
<evidence type="ECO:0000259" key="1">
    <source>
        <dbReference type="Pfam" id="PF15977"/>
    </source>
</evidence>
<feature type="domain" description="IprA winged helix-turn-helix" evidence="1">
    <location>
        <begin position="133"/>
        <end position="199"/>
    </location>
</feature>
<protein>
    <submittedName>
        <fullName evidence="2">Helix-turn-helix domain-containing protein</fullName>
    </submittedName>
</protein>
<gene>
    <name evidence="2" type="ORF">MXM28_15025</name>
</gene>
<evidence type="ECO:0000313" key="3">
    <source>
        <dbReference type="Proteomes" id="UP001306510"/>
    </source>
</evidence>
<organism evidence="2 3">
    <name type="scientific">Enterobacter vonholyi</name>
    <dbReference type="NCBI Taxonomy" id="2797505"/>
    <lineage>
        <taxon>Bacteria</taxon>
        <taxon>Pseudomonadati</taxon>
        <taxon>Pseudomonadota</taxon>
        <taxon>Gammaproteobacteria</taxon>
        <taxon>Enterobacterales</taxon>
        <taxon>Enterobacteriaceae</taxon>
        <taxon>Enterobacter</taxon>
    </lineage>
</organism>
<proteinExistence type="predicted"/>
<dbReference type="Pfam" id="PF15977">
    <property type="entry name" value="HTH_46"/>
    <property type="match status" value="1"/>
</dbReference>
<dbReference type="EMBL" id="JALLMC010000005">
    <property type="protein sequence ID" value="MEB6411001.1"/>
    <property type="molecule type" value="Genomic_DNA"/>
</dbReference>